<feature type="compositionally biased region" description="Basic residues" evidence="4">
    <location>
        <begin position="1"/>
        <end position="12"/>
    </location>
</feature>
<name>A0A804JB21_MUSAM</name>
<keyword evidence="6" id="KW-1185">Reference proteome</keyword>
<evidence type="ECO:0000313" key="5">
    <source>
        <dbReference type="EnsemblPlants" id="Ma06_p00370.1"/>
    </source>
</evidence>
<evidence type="ECO:0000256" key="3">
    <source>
        <dbReference type="RuleBase" id="RU364011"/>
    </source>
</evidence>
<feature type="compositionally biased region" description="Basic residues" evidence="4">
    <location>
        <begin position="27"/>
        <end position="36"/>
    </location>
</feature>
<dbReference type="GO" id="GO:0006412">
    <property type="term" value="P:translation"/>
    <property type="evidence" value="ECO:0007669"/>
    <property type="project" value="InterPro"/>
</dbReference>
<dbReference type="RefSeq" id="XP_009383200.1">
    <property type="nucleotide sequence ID" value="XM_009384925.2"/>
</dbReference>
<keyword evidence="2 3" id="KW-0687">Ribonucleoprotein</keyword>
<proteinExistence type="inferred from homology"/>
<evidence type="ECO:0000313" key="6">
    <source>
        <dbReference type="Proteomes" id="UP000012960"/>
    </source>
</evidence>
<dbReference type="InParanoid" id="A0A804JB21"/>
<sequence length="61" mass="7144">MGKVHRSLAHARKVMEQTPKVAEQDKKKKPRSRAHKQMQYNRRFITAVVGFRKKRGPNSSK</sequence>
<dbReference type="PANTHER" id="PTHR12650:SF36">
    <property type="entry name" value="40S RIBOSOMAL PROTEIN S30"/>
    <property type="match status" value="1"/>
</dbReference>
<dbReference type="Pfam" id="PF04758">
    <property type="entry name" value="Ribosomal_S30"/>
    <property type="match status" value="1"/>
</dbReference>
<dbReference type="OrthoDB" id="428577at2759"/>
<dbReference type="GO" id="GO:0003735">
    <property type="term" value="F:structural constituent of ribosome"/>
    <property type="evidence" value="ECO:0007669"/>
    <property type="project" value="UniProtKB-UniRule"/>
</dbReference>
<dbReference type="GO" id="GO:0022627">
    <property type="term" value="C:cytosolic small ribosomal subunit"/>
    <property type="evidence" value="ECO:0000318"/>
    <property type="project" value="GO_Central"/>
</dbReference>
<dbReference type="AlphaFoldDB" id="A0A804JB21"/>
<dbReference type="Gramene" id="Ma06_t00370.1">
    <property type="protein sequence ID" value="Ma06_p00370.1"/>
    <property type="gene ID" value="Ma06_g00370"/>
</dbReference>
<dbReference type="GeneID" id="103971008"/>
<dbReference type="InterPro" id="IPR006846">
    <property type="entry name" value="Ribosomal_eS30"/>
</dbReference>
<organism evidence="5 6">
    <name type="scientific">Musa acuminata subsp. malaccensis</name>
    <name type="common">Wild banana</name>
    <name type="synonym">Musa malaccensis</name>
    <dbReference type="NCBI Taxonomy" id="214687"/>
    <lineage>
        <taxon>Eukaryota</taxon>
        <taxon>Viridiplantae</taxon>
        <taxon>Streptophyta</taxon>
        <taxon>Embryophyta</taxon>
        <taxon>Tracheophyta</taxon>
        <taxon>Spermatophyta</taxon>
        <taxon>Magnoliopsida</taxon>
        <taxon>Liliopsida</taxon>
        <taxon>Zingiberales</taxon>
        <taxon>Musaceae</taxon>
        <taxon>Musa</taxon>
    </lineage>
</organism>
<evidence type="ECO:0000256" key="1">
    <source>
        <dbReference type="ARBA" id="ARBA00022980"/>
    </source>
</evidence>
<keyword evidence="1 3" id="KW-0689">Ribosomal protein</keyword>
<accession>A0A804JB21</accession>
<reference evidence="5" key="1">
    <citation type="submission" date="2021-05" db="UniProtKB">
        <authorList>
            <consortium name="EnsemblPlants"/>
        </authorList>
    </citation>
    <scope>IDENTIFICATION</scope>
    <source>
        <strain evidence="5">subsp. malaccensis</strain>
    </source>
</reference>
<dbReference type="Proteomes" id="UP000012960">
    <property type="component" value="Unplaced"/>
</dbReference>
<evidence type="ECO:0000256" key="2">
    <source>
        <dbReference type="ARBA" id="ARBA00023274"/>
    </source>
</evidence>
<protein>
    <recommendedName>
        <fullName evidence="3">40S ribosomal protein S30</fullName>
    </recommendedName>
</protein>
<evidence type="ECO:0000256" key="4">
    <source>
        <dbReference type="SAM" id="MobiDB-lite"/>
    </source>
</evidence>
<comment type="similarity">
    <text evidence="3">Belongs to the eukaryotic ribosomal protein eS30 family.</text>
</comment>
<dbReference type="PANTHER" id="PTHR12650">
    <property type="entry name" value="40S RIBOSOMAL PROTEIN S30/UBIQUITIN-LIKE PROTEIN FUBI"/>
    <property type="match status" value="1"/>
</dbReference>
<feature type="region of interest" description="Disordered" evidence="4">
    <location>
        <begin position="1"/>
        <end position="43"/>
    </location>
</feature>
<dbReference type="EnsemblPlants" id="Ma06_t00370.1">
    <property type="protein sequence ID" value="Ma06_p00370.1"/>
    <property type="gene ID" value="Ma06_g00370"/>
</dbReference>